<dbReference type="PANTHER" id="PTHR30290:SF37">
    <property type="entry name" value="NICKEL-BINDING PERIPLASMIC PROTEIN"/>
    <property type="match status" value="1"/>
</dbReference>
<dbReference type="InterPro" id="IPR000914">
    <property type="entry name" value="SBP_5_dom"/>
</dbReference>
<dbReference type="GO" id="GO:0016151">
    <property type="term" value="F:nickel cation binding"/>
    <property type="evidence" value="ECO:0007669"/>
    <property type="project" value="InterPro"/>
</dbReference>
<reference evidence="2 3" key="1">
    <citation type="submission" date="2014-04" db="EMBL/GenBank/DDBJ databases">
        <title>Draft genome sequence of Bacillus azotoformans MEV2011, a (co-) denitrifying strain unable to grow in the presence of oxygen.</title>
        <authorList>
            <person name="Nielsen M."/>
            <person name="Schreiber L."/>
            <person name="Finster K."/>
            <person name="Schramm A."/>
        </authorList>
    </citation>
    <scope>NUCLEOTIDE SEQUENCE [LARGE SCALE GENOMIC DNA]</scope>
    <source>
        <strain evidence="2 3">MEV2011</strain>
    </source>
</reference>
<dbReference type="NCBIfam" id="TIGR02294">
    <property type="entry name" value="nickel_nikA"/>
    <property type="match status" value="1"/>
</dbReference>
<dbReference type="GO" id="GO:0015833">
    <property type="term" value="P:peptide transport"/>
    <property type="evidence" value="ECO:0007669"/>
    <property type="project" value="TreeGrafter"/>
</dbReference>
<dbReference type="InterPro" id="IPR011980">
    <property type="entry name" value="CntA-like"/>
</dbReference>
<dbReference type="OrthoDB" id="9796817at2"/>
<dbReference type="GO" id="GO:0030288">
    <property type="term" value="C:outer membrane-bounded periplasmic space"/>
    <property type="evidence" value="ECO:0007669"/>
    <property type="project" value="TreeGrafter"/>
</dbReference>
<dbReference type="Proteomes" id="UP000027936">
    <property type="component" value="Unassembled WGS sequence"/>
</dbReference>
<dbReference type="InterPro" id="IPR039424">
    <property type="entry name" value="SBP_5"/>
</dbReference>
<evidence type="ECO:0000259" key="1">
    <source>
        <dbReference type="Pfam" id="PF00496"/>
    </source>
</evidence>
<gene>
    <name evidence="2" type="ORF">M670_03535</name>
</gene>
<evidence type="ECO:0000313" key="3">
    <source>
        <dbReference type="Proteomes" id="UP000027936"/>
    </source>
</evidence>
<name>A0A072NK36_SCHAZ</name>
<evidence type="ECO:0000313" key="2">
    <source>
        <dbReference type="EMBL" id="KEF37288.1"/>
    </source>
</evidence>
<dbReference type="CDD" id="cd08489">
    <property type="entry name" value="PBP2_NikA"/>
    <property type="match status" value="1"/>
</dbReference>
<dbReference type="Gene3D" id="3.40.190.10">
    <property type="entry name" value="Periplasmic binding protein-like II"/>
    <property type="match status" value="1"/>
</dbReference>
<dbReference type="EMBL" id="JJRY01000016">
    <property type="protein sequence ID" value="KEF37288.1"/>
    <property type="molecule type" value="Genomic_DNA"/>
</dbReference>
<dbReference type="AlphaFoldDB" id="A0A072NK36"/>
<comment type="caution">
    <text evidence="2">The sequence shown here is derived from an EMBL/GenBank/DDBJ whole genome shotgun (WGS) entry which is preliminary data.</text>
</comment>
<dbReference type="SUPFAM" id="SSF53850">
    <property type="entry name" value="Periplasmic binding protein-like II"/>
    <property type="match status" value="1"/>
</dbReference>
<dbReference type="GO" id="GO:1904680">
    <property type="term" value="F:peptide transmembrane transporter activity"/>
    <property type="evidence" value="ECO:0007669"/>
    <property type="project" value="TreeGrafter"/>
</dbReference>
<organism evidence="2 3">
    <name type="scientific">Schinkia azotoformans MEV2011</name>
    <dbReference type="NCBI Taxonomy" id="1348973"/>
    <lineage>
        <taxon>Bacteria</taxon>
        <taxon>Bacillati</taxon>
        <taxon>Bacillota</taxon>
        <taxon>Bacilli</taxon>
        <taxon>Bacillales</taxon>
        <taxon>Bacillaceae</taxon>
        <taxon>Calidifontibacillus/Schinkia group</taxon>
        <taxon>Schinkia</taxon>
    </lineage>
</organism>
<dbReference type="PANTHER" id="PTHR30290">
    <property type="entry name" value="PERIPLASMIC BINDING COMPONENT OF ABC TRANSPORTER"/>
    <property type="match status" value="1"/>
</dbReference>
<protein>
    <submittedName>
        <fullName evidence="2">Nickel ABC transporter, nickel/metallophore periplasmic binding protein</fullName>
    </submittedName>
</protein>
<dbReference type="Pfam" id="PF00496">
    <property type="entry name" value="SBP_bac_5"/>
    <property type="match status" value="1"/>
</dbReference>
<dbReference type="InterPro" id="IPR030678">
    <property type="entry name" value="Peptide/Ni-bd"/>
</dbReference>
<dbReference type="Gene3D" id="3.10.105.10">
    <property type="entry name" value="Dipeptide-binding Protein, Domain 3"/>
    <property type="match status" value="1"/>
</dbReference>
<dbReference type="PATRIC" id="fig|1348973.3.peg.3412"/>
<accession>A0A072NK36</accession>
<proteinExistence type="predicted"/>
<dbReference type="GO" id="GO:0015675">
    <property type="term" value="P:nickel cation transport"/>
    <property type="evidence" value="ECO:0007669"/>
    <property type="project" value="InterPro"/>
</dbReference>
<dbReference type="GO" id="GO:0020037">
    <property type="term" value="F:heme binding"/>
    <property type="evidence" value="ECO:0007669"/>
    <property type="project" value="InterPro"/>
</dbReference>
<feature type="domain" description="Solute-binding protein family 5" evidence="1">
    <location>
        <begin position="94"/>
        <end position="463"/>
    </location>
</feature>
<sequence length="548" mass="62946">MLINTLWNAYFKNVGTENGMKKNKFIIILFTLLLLFINGCSGEINAPRENGELDEIVYASTKDIRDINPHLYSGEMAAQNMVFEPLVINTDDGVKPWLAESWEISEDGLEYTFHLRQDVTFTDGEPFNARAVKMNMDAILENKSRHAWLDMVHLIKENIVVDEYTYKLVLQQPYYPTLIELGLTRPFRFISPSSFINGTTKEGVNGYVGTGPWILSEHKNDQYARFIVNDHYWGEKPKVRAVRWKVMPDHQSILLALEKGDINLIFGSDGDMINIDSFKALEDQGVFQTLLSEPITSRTILLNSNSPVLNNLQIREAIQYAIDKESIADGLFNGLETAAYTLFAPSVPYANVDLPKRTYNPVYAKELLDRAGWKLGEDRYRYKEGKKLEMTIYFNSDNASERTISEYLQQNLQEVGISLKIVGEEKQAFLDRQKSGKFDLQFSTSWGIPYDPQSFVSSWRIPAHGDYQAQLGLENKEWLDQTITALLIEPDAEKRQKMYTDILSYLHKEAVYVPLTYSRTKAIFDPALKGVTFTQSQYEIPFEKMYFE</sequence>
<dbReference type="PIRSF" id="PIRSF002741">
    <property type="entry name" value="MppA"/>
    <property type="match status" value="1"/>
</dbReference>
<dbReference type="GO" id="GO:0043190">
    <property type="term" value="C:ATP-binding cassette (ABC) transporter complex"/>
    <property type="evidence" value="ECO:0007669"/>
    <property type="project" value="InterPro"/>
</dbReference>